<dbReference type="AlphaFoldDB" id="A0A1Z4MT26"/>
<organism evidence="2 3">
    <name type="scientific">Tolypothrix tenuis PCC 7101</name>
    <dbReference type="NCBI Taxonomy" id="231146"/>
    <lineage>
        <taxon>Bacteria</taxon>
        <taxon>Bacillati</taxon>
        <taxon>Cyanobacteriota</taxon>
        <taxon>Cyanophyceae</taxon>
        <taxon>Nostocales</taxon>
        <taxon>Tolypothrichaceae</taxon>
        <taxon>Tolypothrix</taxon>
    </lineage>
</organism>
<feature type="compositionally biased region" description="Basic and acidic residues" evidence="1">
    <location>
        <begin position="1"/>
        <end position="18"/>
    </location>
</feature>
<name>A0A1Z4MT26_9CYAN</name>
<evidence type="ECO:0000256" key="1">
    <source>
        <dbReference type="SAM" id="MobiDB-lite"/>
    </source>
</evidence>
<dbReference type="KEGG" id="ttq:NIES37_05620"/>
<dbReference type="EMBL" id="AP018248">
    <property type="protein sequence ID" value="BAY96628.1"/>
    <property type="molecule type" value="Genomic_DNA"/>
</dbReference>
<sequence length="38" mass="4489">MYNQEENSKQESSKKNKSNETSSRKQPLNKGIPKKREH</sequence>
<evidence type="ECO:0000313" key="2">
    <source>
        <dbReference type="EMBL" id="BAY96628.1"/>
    </source>
</evidence>
<accession>A0A1Z4MT26</accession>
<dbReference type="Proteomes" id="UP000218785">
    <property type="component" value="Chromosome"/>
</dbReference>
<feature type="region of interest" description="Disordered" evidence="1">
    <location>
        <begin position="1"/>
        <end position="38"/>
    </location>
</feature>
<keyword evidence="3" id="KW-1185">Reference proteome</keyword>
<reference evidence="2 3" key="1">
    <citation type="submission" date="2017-06" db="EMBL/GenBank/DDBJ databases">
        <title>Genome sequencing of cyanobaciteial culture collection at National Institute for Environmental Studies (NIES).</title>
        <authorList>
            <person name="Hirose Y."/>
            <person name="Shimura Y."/>
            <person name="Fujisawa T."/>
            <person name="Nakamura Y."/>
            <person name="Kawachi M."/>
        </authorList>
    </citation>
    <scope>NUCLEOTIDE SEQUENCE [LARGE SCALE GENOMIC DNA]</scope>
    <source>
        <strain evidence="2 3">NIES-37</strain>
    </source>
</reference>
<proteinExistence type="predicted"/>
<gene>
    <name evidence="2" type="ORF">NIES37_05620</name>
</gene>
<evidence type="ECO:0000313" key="3">
    <source>
        <dbReference type="Proteomes" id="UP000218785"/>
    </source>
</evidence>
<protein>
    <submittedName>
        <fullName evidence="2">Uncharacterized protein</fullName>
    </submittedName>
</protein>